<evidence type="ECO:0000313" key="2">
    <source>
        <dbReference type="EMBL" id="GMR30494.1"/>
    </source>
</evidence>
<dbReference type="SFLD" id="SFLDS00019">
    <property type="entry name" value="Glutathione_Transferase_(cytos"/>
    <property type="match status" value="1"/>
</dbReference>
<feature type="non-terminal residue" evidence="2">
    <location>
        <position position="142"/>
    </location>
</feature>
<dbReference type="InterPro" id="IPR036249">
    <property type="entry name" value="Thioredoxin-like_sf"/>
</dbReference>
<keyword evidence="3" id="KW-1185">Reference proteome</keyword>
<protein>
    <recommendedName>
        <fullName evidence="1">GST N-terminal domain-containing protein</fullName>
    </recommendedName>
</protein>
<reference evidence="3" key="1">
    <citation type="submission" date="2022-10" db="EMBL/GenBank/DDBJ databases">
        <title>Genome assembly of Pristionchus species.</title>
        <authorList>
            <person name="Yoshida K."/>
            <person name="Sommer R.J."/>
        </authorList>
    </citation>
    <scope>NUCLEOTIDE SEQUENCE [LARGE SCALE GENOMIC DNA]</scope>
    <source>
        <strain evidence="3">RS5460</strain>
    </source>
</reference>
<organism evidence="2 3">
    <name type="scientific">Pristionchus mayeri</name>
    <dbReference type="NCBI Taxonomy" id="1317129"/>
    <lineage>
        <taxon>Eukaryota</taxon>
        <taxon>Metazoa</taxon>
        <taxon>Ecdysozoa</taxon>
        <taxon>Nematoda</taxon>
        <taxon>Chromadorea</taxon>
        <taxon>Rhabditida</taxon>
        <taxon>Rhabditina</taxon>
        <taxon>Diplogasteromorpha</taxon>
        <taxon>Diplogasteroidea</taxon>
        <taxon>Neodiplogasteridae</taxon>
        <taxon>Pristionchus</taxon>
    </lineage>
</organism>
<dbReference type="SUPFAM" id="SSF52833">
    <property type="entry name" value="Thioredoxin-like"/>
    <property type="match status" value="1"/>
</dbReference>
<dbReference type="PANTHER" id="PTHR11571:SF256">
    <property type="entry name" value="GST C-TERMINAL DOMAIN-CONTAINING PROTEIN-RELATED"/>
    <property type="match status" value="1"/>
</dbReference>
<dbReference type="InterPro" id="IPR040079">
    <property type="entry name" value="Glutathione_S-Trfase"/>
</dbReference>
<dbReference type="PROSITE" id="PS50404">
    <property type="entry name" value="GST_NTER"/>
    <property type="match status" value="1"/>
</dbReference>
<dbReference type="Gene3D" id="1.20.1050.10">
    <property type="match status" value="1"/>
</dbReference>
<dbReference type="EMBL" id="BTRK01000001">
    <property type="protein sequence ID" value="GMR30494.1"/>
    <property type="molecule type" value="Genomic_DNA"/>
</dbReference>
<feature type="domain" description="GST N-terminal" evidence="1">
    <location>
        <begin position="1"/>
        <end position="79"/>
    </location>
</feature>
<comment type="caution">
    <text evidence="2">The sequence shown here is derived from an EMBL/GenBank/DDBJ whole genome shotgun (WGS) entry which is preliminary data.</text>
</comment>
<dbReference type="Proteomes" id="UP001328107">
    <property type="component" value="Unassembled WGS sequence"/>
</dbReference>
<dbReference type="CDD" id="cd03039">
    <property type="entry name" value="GST_N_Sigma_like"/>
    <property type="match status" value="1"/>
</dbReference>
<evidence type="ECO:0000313" key="3">
    <source>
        <dbReference type="Proteomes" id="UP001328107"/>
    </source>
</evidence>
<evidence type="ECO:0000259" key="1">
    <source>
        <dbReference type="PROSITE" id="PS50404"/>
    </source>
</evidence>
<dbReference type="GO" id="GO:0006749">
    <property type="term" value="P:glutathione metabolic process"/>
    <property type="evidence" value="ECO:0007669"/>
    <property type="project" value="TreeGrafter"/>
</dbReference>
<dbReference type="GO" id="GO:0004364">
    <property type="term" value="F:glutathione transferase activity"/>
    <property type="evidence" value="ECO:0007669"/>
    <property type="project" value="UniProtKB-ARBA"/>
</dbReference>
<dbReference type="InterPro" id="IPR050213">
    <property type="entry name" value="GST_superfamily"/>
</dbReference>
<proteinExistence type="predicted"/>
<gene>
    <name evidence="2" type="ORF">PMAYCL1PPCAC_00689</name>
</gene>
<dbReference type="PANTHER" id="PTHR11571">
    <property type="entry name" value="GLUTATHIONE S-TRANSFERASE"/>
    <property type="match status" value="1"/>
</dbReference>
<accession>A0AAN4YZ60</accession>
<name>A0AAN4YZ60_9BILA</name>
<dbReference type="AlphaFoldDB" id="A0AAN4YZ60"/>
<dbReference type="Pfam" id="PF02798">
    <property type="entry name" value="GST_N"/>
    <property type="match status" value="1"/>
</dbReference>
<feature type="non-terminal residue" evidence="2">
    <location>
        <position position="1"/>
    </location>
</feature>
<sequence>HYKLTYFDLRGRGEPIRMIFAIAGVPLEEKRVQMEDWEEMVKNKVTPFDALPMLEVDGVKFAQTLAILRYIARETGYSGADNLTAALADSLADQYADFVMAFQDWHCANCGYIPGDAAALYESNYLPAKAKHFAFFEQRSRR</sequence>
<dbReference type="InterPro" id="IPR004045">
    <property type="entry name" value="Glutathione_S-Trfase_N"/>
</dbReference>
<dbReference type="FunFam" id="3.40.30.10:FF:000258">
    <property type="entry name" value="Glutathione S-transferase"/>
    <property type="match status" value="1"/>
</dbReference>
<dbReference type="Gene3D" id="3.40.30.10">
    <property type="entry name" value="Glutaredoxin"/>
    <property type="match status" value="1"/>
</dbReference>